<evidence type="ECO:0000313" key="6">
    <source>
        <dbReference type="EMBL" id="RSX53927.1"/>
    </source>
</evidence>
<dbReference type="RefSeq" id="WP_125979230.1">
    <property type="nucleotide sequence ID" value="NZ_QXGL01000001.1"/>
</dbReference>
<evidence type="ECO:0000256" key="5">
    <source>
        <dbReference type="SAM" id="Phobius"/>
    </source>
</evidence>
<feature type="transmembrane region" description="Helical" evidence="5">
    <location>
        <begin position="53"/>
        <end position="71"/>
    </location>
</feature>
<accession>A0A430FM76</accession>
<dbReference type="GO" id="GO:0016020">
    <property type="term" value="C:membrane"/>
    <property type="evidence" value="ECO:0007669"/>
    <property type="project" value="UniProtKB-SubCell"/>
</dbReference>
<evidence type="ECO:0000256" key="3">
    <source>
        <dbReference type="ARBA" id="ARBA00022989"/>
    </source>
</evidence>
<keyword evidence="4 5" id="KW-0472">Membrane</keyword>
<feature type="transmembrane region" description="Helical" evidence="5">
    <location>
        <begin position="23"/>
        <end position="41"/>
    </location>
</feature>
<sequence>MADHANIVNTTTPGLNTERVKSIVLLLVQLFSVVQTGLSIGGISQLPFTTDQVSTAITGVIAVATSIWAWWRNNSITEAGYSGKQLTNGIKNGALEQVQGVSMMPTTVTQITPAVIEKYTTDAAKTDEKDADNA</sequence>
<evidence type="ECO:0000313" key="7">
    <source>
        <dbReference type="Proteomes" id="UP000287533"/>
    </source>
</evidence>
<dbReference type="OrthoDB" id="3240369at2"/>
<comment type="caution">
    <text evidence="6">The sequence shown here is derived from an EMBL/GenBank/DDBJ whole genome shotgun (WGS) entry which is preliminary data.</text>
</comment>
<dbReference type="EMBL" id="QXGL01000001">
    <property type="protein sequence ID" value="RSX53927.1"/>
    <property type="molecule type" value="Genomic_DNA"/>
</dbReference>
<dbReference type="InterPro" id="IPR006479">
    <property type="entry name" value="Holin"/>
</dbReference>
<keyword evidence="3 5" id="KW-1133">Transmembrane helix</keyword>
<organism evidence="6 7">
    <name type="scientific">Bifidobacterium goeldii</name>
    <dbReference type="NCBI Taxonomy" id="2306975"/>
    <lineage>
        <taxon>Bacteria</taxon>
        <taxon>Bacillati</taxon>
        <taxon>Actinomycetota</taxon>
        <taxon>Actinomycetes</taxon>
        <taxon>Bifidobacteriales</taxon>
        <taxon>Bifidobacteriaceae</taxon>
        <taxon>Bifidobacterium</taxon>
    </lineage>
</organism>
<dbReference type="Proteomes" id="UP000287533">
    <property type="component" value="Unassembled WGS sequence"/>
</dbReference>
<evidence type="ECO:0000256" key="4">
    <source>
        <dbReference type="ARBA" id="ARBA00023136"/>
    </source>
</evidence>
<name>A0A430FM76_9BIFI</name>
<gene>
    <name evidence="6" type="ORF">D2E25_0233</name>
</gene>
<reference evidence="6 7" key="1">
    <citation type="submission" date="2018-09" db="EMBL/GenBank/DDBJ databases">
        <title>Characterization of the phylogenetic diversity of five novel species belonging to the genus Bifidobacterium.</title>
        <authorList>
            <person name="Lugli G.A."/>
            <person name="Duranti S."/>
            <person name="Milani C."/>
        </authorList>
    </citation>
    <scope>NUCLEOTIDE SEQUENCE [LARGE SCALE GENOMIC DNA]</scope>
    <source>
        <strain evidence="6 7">2034B</strain>
    </source>
</reference>
<evidence type="ECO:0000256" key="1">
    <source>
        <dbReference type="ARBA" id="ARBA00004370"/>
    </source>
</evidence>
<keyword evidence="7" id="KW-1185">Reference proteome</keyword>
<keyword evidence="2 5" id="KW-0812">Transmembrane</keyword>
<dbReference type="Pfam" id="PF04688">
    <property type="entry name" value="Holin_SPP1"/>
    <property type="match status" value="1"/>
</dbReference>
<dbReference type="AlphaFoldDB" id="A0A430FM76"/>
<proteinExistence type="predicted"/>
<protein>
    <submittedName>
        <fullName evidence="6">Phage lysis protein</fullName>
    </submittedName>
</protein>
<evidence type="ECO:0000256" key="2">
    <source>
        <dbReference type="ARBA" id="ARBA00022692"/>
    </source>
</evidence>
<comment type="subcellular location">
    <subcellularLocation>
        <location evidence="1">Membrane</location>
    </subcellularLocation>
</comment>